<keyword evidence="4" id="KW-1185">Reference proteome</keyword>
<dbReference type="OrthoDB" id="4062651at2759"/>
<protein>
    <submittedName>
        <fullName evidence="3">Kinase-like protein</fullName>
    </submittedName>
</protein>
<dbReference type="AlphaFoldDB" id="A0A8E2E0Y0"/>
<dbReference type="SUPFAM" id="SSF56112">
    <property type="entry name" value="Protein kinase-like (PK-like)"/>
    <property type="match status" value="1"/>
</dbReference>
<dbReference type="SMART" id="SM00220">
    <property type="entry name" value="S_TKc"/>
    <property type="match status" value="1"/>
</dbReference>
<dbReference type="InterPro" id="IPR008271">
    <property type="entry name" value="Ser/Thr_kinase_AS"/>
</dbReference>
<evidence type="ECO:0000256" key="1">
    <source>
        <dbReference type="SAM" id="MobiDB-lite"/>
    </source>
</evidence>
<feature type="compositionally biased region" description="Polar residues" evidence="1">
    <location>
        <begin position="502"/>
        <end position="519"/>
    </location>
</feature>
<dbReference type="GO" id="GO:0004674">
    <property type="term" value="F:protein serine/threonine kinase activity"/>
    <property type="evidence" value="ECO:0007669"/>
    <property type="project" value="TreeGrafter"/>
</dbReference>
<feature type="region of interest" description="Disordered" evidence="1">
    <location>
        <begin position="500"/>
        <end position="519"/>
    </location>
</feature>
<feature type="non-terminal residue" evidence="3">
    <location>
        <position position="519"/>
    </location>
</feature>
<accession>A0A8E2E0Y0</accession>
<keyword evidence="3" id="KW-0418">Kinase</keyword>
<dbReference type="PANTHER" id="PTHR24359">
    <property type="entry name" value="SERINE/THREONINE-PROTEIN KINASE SBK1"/>
    <property type="match status" value="1"/>
</dbReference>
<dbReference type="Gene3D" id="1.10.510.10">
    <property type="entry name" value="Transferase(Phosphotransferase) domain 1"/>
    <property type="match status" value="1"/>
</dbReference>
<reference evidence="3 4" key="1">
    <citation type="journal article" date="2016" name="Nat. Commun.">
        <title>Ectomycorrhizal ecology is imprinted in the genome of the dominant symbiotic fungus Cenococcum geophilum.</title>
        <authorList>
            <consortium name="DOE Joint Genome Institute"/>
            <person name="Peter M."/>
            <person name="Kohler A."/>
            <person name="Ohm R.A."/>
            <person name="Kuo A."/>
            <person name="Krutzmann J."/>
            <person name="Morin E."/>
            <person name="Arend M."/>
            <person name="Barry K.W."/>
            <person name="Binder M."/>
            <person name="Choi C."/>
            <person name="Clum A."/>
            <person name="Copeland A."/>
            <person name="Grisel N."/>
            <person name="Haridas S."/>
            <person name="Kipfer T."/>
            <person name="LaButti K."/>
            <person name="Lindquist E."/>
            <person name="Lipzen A."/>
            <person name="Maire R."/>
            <person name="Meier B."/>
            <person name="Mihaltcheva S."/>
            <person name="Molinier V."/>
            <person name="Murat C."/>
            <person name="Poggeler S."/>
            <person name="Quandt C.A."/>
            <person name="Sperisen C."/>
            <person name="Tritt A."/>
            <person name="Tisserant E."/>
            <person name="Crous P.W."/>
            <person name="Henrissat B."/>
            <person name="Nehls U."/>
            <person name="Egli S."/>
            <person name="Spatafora J.W."/>
            <person name="Grigoriev I.V."/>
            <person name="Martin F.M."/>
        </authorList>
    </citation>
    <scope>NUCLEOTIDE SEQUENCE [LARGE SCALE GENOMIC DNA]</scope>
    <source>
        <strain evidence="3 4">CBS 459.81</strain>
    </source>
</reference>
<proteinExistence type="predicted"/>
<dbReference type="CDD" id="cd00180">
    <property type="entry name" value="PKc"/>
    <property type="match status" value="1"/>
</dbReference>
<dbReference type="PROSITE" id="PS00108">
    <property type="entry name" value="PROTEIN_KINASE_ST"/>
    <property type="match status" value="1"/>
</dbReference>
<gene>
    <name evidence="3" type="ORF">K432DRAFT_466813</name>
</gene>
<dbReference type="InterPro" id="IPR011009">
    <property type="entry name" value="Kinase-like_dom_sf"/>
</dbReference>
<dbReference type="GO" id="GO:0005524">
    <property type="term" value="F:ATP binding"/>
    <property type="evidence" value="ECO:0007669"/>
    <property type="project" value="InterPro"/>
</dbReference>
<dbReference type="EMBL" id="KV745345">
    <property type="protein sequence ID" value="OCK75233.1"/>
    <property type="molecule type" value="Genomic_DNA"/>
</dbReference>
<dbReference type="PROSITE" id="PS50011">
    <property type="entry name" value="PROTEIN_KINASE_DOM"/>
    <property type="match status" value="1"/>
</dbReference>
<sequence length="519" mass="58653">PASRKFMMSSLWEELDQAKRTCPLTDKEYIPLNVLHEKITWQTVVPMLPDTIARRWFPCWDYNLSEKIQGARKIIAILVLINQERAIEDLCLGNLTDGDLPISRNGVDLQSRHGKKVSTLFTALTPGAVDSFLKTQWMFLEPILELVSAAAINIKLDSRSALESAFSSCVEELTNYVYKGVLETGCPPGLDGRVSSHVCVAVKRFERRRSKDRGAFDPFNREKENLEKIQSKGIKSDHLIRHLAICDQIRCIIFPWADGGDLGDFWQGKLATAPGDFLWSLRQITGLAHALENLHHVNIRHGDLKPANILYFTNNGDGILKIADFGISRAHRDATFFRKEKTITSASTKAYEGPEVNNKTKISRRYDCWSMGCIILEFVVWLLYGYDALDSFYVARKPENHSYYLNKSGSVPETARLSEKAEVNPKVYSAMKFLLADQRCGGTALEELVTLVRENLLQIEWEDRLCAACLHENLRMILTHAENEPSYLVNVVDPPDIPEIFSQPTSDPALNSTMQSTSQ</sequence>
<evidence type="ECO:0000259" key="2">
    <source>
        <dbReference type="PROSITE" id="PS50011"/>
    </source>
</evidence>
<evidence type="ECO:0000313" key="4">
    <source>
        <dbReference type="Proteomes" id="UP000250266"/>
    </source>
</evidence>
<dbReference type="PANTHER" id="PTHR24359:SF1">
    <property type="entry name" value="INHIBITOR OF NUCLEAR FACTOR KAPPA-B KINASE EPSILON SUBUNIT HOMOLOG 1-RELATED"/>
    <property type="match status" value="1"/>
</dbReference>
<feature type="domain" description="Protein kinase" evidence="2">
    <location>
        <begin position="156"/>
        <end position="474"/>
    </location>
</feature>
<dbReference type="Proteomes" id="UP000250266">
    <property type="component" value="Unassembled WGS sequence"/>
</dbReference>
<name>A0A8E2E0Y0_9PEZI</name>
<dbReference type="Pfam" id="PF00069">
    <property type="entry name" value="Pkinase"/>
    <property type="match status" value="1"/>
</dbReference>
<keyword evidence="3" id="KW-0808">Transferase</keyword>
<dbReference type="InterPro" id="IPR000719">
    <property type="entry name" value="Prot_kinase_dom"/>
</dbReference>
<organism evidence="3 4">
    <name type="scientific">Lepidopterella palustris CBS 459.81</name>
    <dbReference type="NCBI Taxonomy" id="1314670"/>
    <lineage>
        <taxon>Eukaryota</taxon>
        <taxon>Fungi</taxon>
        <taxon>Dikarya</taxon>
        <taxon>Ascomycota</taxon>
        <taxon>Pezizomycotina</taxon>
        <taxon>Dothideomycetes</taxon>
        <taxon>Pleosporomycetidae</taxon>
        <taxon>Mytilinidiales</taxon>
        <taxon>Argynnaceae</taxon>
        <taxon>Lepidopterella</taxon>
    </lineage>
</organism>
<evidence type="ECO:0000313" key="3">
    <source>
        <dbReference type="EMBL" id="OCK75233.1"/>
    </source>
</evidence>